<proteinExistence type="predicted"/>
<sequence>MLLLSRKPQGKKEHYTYGNFLGFRPYIVFSECCTRYLYRPVHKATYRNDRTQHIFRSPVLQKLT</sequence>
<organism evidence="1 2">
    <name type="scientific">Bacteroides thetaiotaomicron</name>
    <dbReference type="NCBI Taxonomy" id="818"/>
    <lineage>
        <taxon>Bacteria</taxon>
        <taxon>Pseudomonadati</taxon>
        <taxon>Bacteroidota</taxon>
        <taxon>Bacteroidia</taxon>
        <taxon>Bacteroidales</taxon>
        <taxon>Bacteroidaceae</taxon>
        <taxon>Bacteroides</taxon>
    </lineage>
</organism>
<evidence type="ECO:0000313" key="1">
    <source>
        <dbReference type="EMBL" id="CUP75111.1"/>
    </source>
</evidence>
<gene>
    <name evidence="1" type="ORF">ERS852511_03104</name>
</gene>
<dbReference type="Proteomes" id="UP000095576">
    <property type="component" value="Unassembled WGS sequence"/>
</dbReference>
<accession>A0A174QT59</accession>
<dbReference type="AlphaFoldDB" id="A0A174QT59"/>
<reference evidence="1 2" key="1">
    <citation type="submission" date="2015-09" db="EMBL/GenBank/DDBJ databases">
        <authorList>
            <consortium name="Pathogen Informatics"/>
        </authorList>
    </citation>
    <scope>NUCLEOTIDE SEQUENCE [LARGE SCALE GENOMIC DNA]</scope>
    <source>
        <strain evidence="1 2">2789STDY5834899</strain>
    </source>
</reference>
<name>A0A174QT59_BACT4</name>
<evidence type="ECO:0000313" key="2">
    <source>
        <dbReference type="Proteomes" id="UP000095576"/>
    </source>
</evidence>
<dbReference type="EMBL" id="CZAP01000011">
    <property type="protein sequence ID" value="CUP75111.1"/>
    <property type="molecule type" value="Genomic_DNA"/>
</dbReference>
<protein>
    <submittedName>
        <fullName evidence="1">Uncharacterized protein</fullName>
    </submittedName>
</protein>